<keyword evidence="2" id="KW-0175">Coiled coil</keyword>
<evidence type="ECO:0000256" key="3">
    <source>
        <dbReference type="SAM" id="MobiDB-lite"/>
    </source>
</evidence>
<feature type="region of interest" description="Disordered" evidence="3">
    <location>
        <begin position="1"/>
        <end position="287"/>
    </location>
</feature>
<dbReference type="SMART" id="SM00784">
    <property type="entry name" value="SPT2"/>
    <property type="match status" value="1"/>
</dbReference>
<protein>
    <submittedName>
        <fullName evidence="4">Protein Spt2p</fullName>
    </submittedName>
</protein>
<dbReference type="Proteomes" id="UP001497600">
    <property type="component" value="Chromosome D"/>
</dbReference>
<reference evidence="4 5" key="1">
    <citation type="submission" date="2024-01" db="EMBL/GenBank/DDBJ databases">
        <authorList>
            <consortium name="Genoscope - CEA"/>
            <person name="William W."/>
        </authorList>
    </citation>
    <scope>NUCLEOTIDE SEQUENCE [LARGE SCALE GENOMIC DNA]</scope>
    <source>
        <strain evidence="4 5">29B2s-10</strain>
    </source>
</reference>
<feature type="compositionally biased region" description="Pro residues" evidence="3">
    <location>
        <begin position="183"/>
        <end position="193"/>
    </location>
</feature>
<gene>
    <name evidence="4" type="primary">SPT2</name>
    <name evidence="4" type="ORF">CAAN4_D05424</name>
</gene>
<feature type="region of interest" description="Disordered" evidence="3">
    <location>
        <begin position="309"/>
        <end position="361"/>
    </location>
</feature>
<evidence type="ECO:0000313" key="4">
    <source>
        <dbReference type="EMBL" id="CAK7903618.1"/>
    </source>
</evidence>
<name>A0ABP0EE48_9ASCO</name>
<evidence type="ECO:0000313" key="5">
    <source>
        <dbReference type="Proteomes" id="UP001497600"/>
    </source>
</evidence>
<sequence>MSLSDILQQVQRKGRLPVGQASAGKESVTKQPNNGGGVKVDRNTRDGSQGQRVVDPVVARLKAARKLEMEKKEQAKRDKMGQPSKKLVAKIPMRKAPAQPQTRRNDPRTKGNRGVTPTASGRNPASSSTTPTAPPKKKMKFNELMKKASQIDHSKLSITPTIRPKSTSTTPPIQKRPTVASKRPPPPPPPPSSRPVSSKRPPTTSSTTASKRPPGVPGTNTRPSGPLPIRKPSSALERKLNSKKNSSVSSSRVGESTSYGYSDYESDSADSFIVDDEEEETAAAAAAAKTDYDRDEIWAIFNRGKKRSHYEYDDYDSDDMEATGAEVLEEERRSKRNAELEDRREWEEEQRRAEEKRRRKR</sequence>
<feature type="compositionally biased region" description="Basic and acidic residues" evidence="3">
    <location>
        <begin position="140"/>
        <end position="155"/>
    </location>
</feature>
<keyword evidence="5" id="KW-1185">Reference proteome</keyword>
<feature type="compositionally biased region" description="Polar residues" evidence="3">
    <location>
        <begin position="1"/>
        <end position="11"/>
    </location>
</feature>
<dbReference type="EMBL" id="OZ004256">
    <property type="protein sequence ID" value="CAK7903618.1"/>
    <property type="molecule type" value="Genomic_DNA"/>
</dbReference>
<feature type="compositionally biased region" description="Low complexity" evidence="3">
    <location>
        <begin position="243"/>
        <end position="258"/>
    </location>
</feature>
<feature type="compositionally biased region" description="Low complexity" evidence="3">
    <location>
        <begin position="194"/>
        <end position="213"/>
    </location>
</feature>
<feature type="compositionally biased region" description="Basic and acidic residues" evidence="3">
    <location>
        <begin position="330"/>
        <end position="361"/>
    </location>
</feature>
<evidence type="ECO:0000256" key="2">
    <source>
        <dbReference type="ARBA" id="ARBA00023054"/>
    </source>
</evidence>
<accession>A0ABP0EE48</accession>
<feature type="compositionally biased region" description="Acidic residues" evidence="3">
    <location>
        <begin position="264"/>
        <end position="281"/>
    </location>
</feature>
<dbReference type="InterPro" id="IPR013256">
    <property type="entry name" value="Chromatin_SPT2"/>
</dbReference>
<dbReference type="Pfam" id="PF08243">
    <property type="entry name" value="SPT2"/>
    <property type="match status" value="1"/>
</dbReference>
<comment type="similarity">
    <text evidence="1">Belongs to the SPT2 family.</text>
</comment>
<organism evidence="4 5">
    <name type="scientific">[Candida] anglica</name>
    <dbReference type="NCBI Taxonomy" id="148631"/>
    <lineage>
        <taxon>Eukaryota</taxon>
        <taxon>Fungi</taxon>
        <taxon>Dikarya</taxon>
        <taxon>Ascomycota</taxon>
        <taxon>Saccharomycotina</taxon>
        <taxon>Pichiomycetes</taxon>
        <taxon>Debaryomycetaceae</taxon>
        <taxon>Kurtzmaniella</taxon>
    </lineage>
</organism>
<feature type="compositionally biased region" description="Polar residues" evidence="3">
    <location>
        <begin position="156"/>
        <end position="172"/>
    </location>
</feature>
<feature type="compositionally biased region" description="Basic and acidic residues" evidence="3">
    <location>
        <begin position="65"/>
        <end position="80"/>
    </location>
</feature>
<proteinExistence type="inferred from homology"/>
<evidence type="ECO:0000256" key="1">
    <source>
        <dbReference type="ARBA" id="ARBA00006461"/>
    </source>
</evidence>